<dbReference type="STRING" id="765440.A0A0C3BW88"/>
<dbReference type="Proteomes" id="UP000054166">
    <property type="component" value="Unassembled WGS sequence"/>
</dbReference>
<evidence type="ECO:0000313" key="2">
    <source>
        <dbReference type="Proteomes" id="UP000054166"/>
    </source>
</evidence>
<dbReference type="AlphaFoldDB" id="A0A0C3BW88"/>
<dbReference type="HOGENOM" id="CLU_204266_0_0_1"/>
<name>A0A0C3BW88_PILCF</name>
<dbReference type="EMBL" id="KN832998">
    <property type="protein sequence ID" value="KIM81602.1"/>
    <property type="molecule type" value="Genomic_DNA"/>
</dbReference>
<reference evidence="1 2" key="1">
    <citation type="submission" date="2014-04" db="EMBL/GenBank/DDBJ databases">
        <authorList>
            <consortium name="DOE Joint Genome Institute"/>
            <person name="Kuo A."/>
            <person name="Tarkka M."/>
            <person name="Buscot F."/>
            <person name="Kohler A."/>
            <person name="Nagy L.G."/>
            <person name="Floudas D."/>
            <person name="Copeland A."/>
            <person name="Barry K.W."/>
            <person name="Cichocki N."/>
            <person name="Veneault-Fourrey C."/>
            <person name="LaButti K."/>
            <person name="Lindquist E.A."/>
            <person name="Lipzen A."/>
            <person name="Lundell T."/>
            <person name="Morin E."/>
            <person name="Murat C."/>
            <person name="Sun H."/>
            <person name="Tunlid A."/>
            <person name="Henrissat B."/>
            <person name="Grigoriev I.V."/>
            <person name="Hibbett D.S."/>
            <person name="Martin F."/>
            <person name="Nordberg H.P."/>
            <person name="Cantor M.N."/>
            <person name="Hua S.X."/>
        </authorList>
    </citation>
    <scope>NUCLEOTIDE SEQUENCE [LARGE SCALE GENOMIC DNA]</scope>
    <source>
        <strain evidence="1 2">F 1598</strain>
    </source>
</reference>
<gene>
    <name evidence="1" type="ORF">PILCRDRAFT_54894</name>
</gene>
<dbReference type="InParanoid" id="A0A0C3BW88"/>
<feature type="non-terminal residue" evidence="1">
    <location>
        <position position="69"/>
    </location>
</feature>
<organism evidence="1 2">
    <name type="scientific">Piloderma croceum (strain F 1598)</name>
    <dbReference type="NCBI Taxonomy" id="765440"/>
    <lineage>
        <taxon>Eukaryota</taxon>
        <taxon>Fungi</taxon>
        <taxon>Dikarya</taxon>
        <taxon>Basidiomycota</taxon>
        <taxon>Agaricomycotina</taxon>
        <taxon>Agaricomycetes</taxon>
        <taxon>Agaricomycetidae</taxon>
        <taxon>Atheliales</taxon>
        <taxon>Atheliaceae</taxon>
        <taxon>Piloderma</taxon>
    </lineage>
</organism>
<keyword evidence="2" id="KW-1185">Reference proteome</keyword>
<feature type="non-terminal residue" evidence="1">
    <location>
        <position position="1"/>
    </location>
</feature>
<evidence type="ECO:0000313" key="1">
    <source>
        <dbReference type="EMBL" id="KIM81602.1"/>
    </source>
</evidence>
<sequence length="69" mass="7924">HLQSTMGYMVCFPGMSSTHYGSHGDTAIELIVRLDFYCQFLEIVHDLKEKCNFTNIKQTIYLGLHDNPT</sequence>
<reference evidence="2" key="2">
    <citation type="submission" date="2015-01" db="EMBL/GenBank/DDBJ databases">
        <title>Evolutionary Origins and Diversification of the Mycorrhizal Mutualists.</title>
        <authorList>
            <consortium name="DOE Joint Genome Institute"/>
            <consortium name="Mycorrhizal Genomics Consortium"/>
            <person name="Kohler A."/>
            <person name="Kuo A."/>
            <person name="Nagy L.G."/>
            <person name="Floudas D."/>
            <person name="Copeland A."/>
            <person name="Barry K.W."/>
            <person name="Cichocki N."/>
            <person name="Veneault-Fourrey C."/>
            <person name="LaButti K."/>
            <person name="Lindquist E.A."/>
            <person name="Lipzen A."/>
            <person name="Lundell T."/>
            <person name="Morin E."/>
            <person name="Murat C."/>
            <person name="Riley R."/>
            <person name="Ohm R."/>
            <person name="Sun H."/>
            <person name="Tunlid A."/>
            <person name="Henrissat B."/>
            <person name="Grigoriev I.V."/>
            <person name="Hibbett D.S."/>
            <person name="Martin F."/>
        </authorList>
    </citation>
    <scope>NUCLEOTIDE SEQUENCE [LARGE SCALE GENOMIC DNA]</scope>
    <source>
        <strain evidence="2">F 1598</strain>
    </source>
</reference>
<proteinExistence type="predicted"/>
<accession>A0A0C3BW88</accession>
<protein>
    <submittedName>
        <fullName evidence="1">Uncharacterized protein</fullName>
    </submittedName>
</protein>